<name>A0ABN3K642_9ACTN</name>
<dbReference type="PANTHER" id="PTHR43820">
    <property type="entry name" value="HIGH-AFFINITY BRANCHED-CHAIN AMINO ACID TRANSPORT ATP-BINDING PROTEIN LIVF"/>
    <property type="match status" value="1"/>
</dbReference>
<evidence type="ECO:0000256" key="1">
    <source>
        <dbReference type="ARBA" id="ARBA00004651"/>
    </source>
</evidence>
<feature type="transmembrane region" description="Helical" evidence="11">
    <location>
        <begin position="352"/>
        <end position="372"/>
    </location>
</feature>
<feature type="transmembrane region" description="Helical" evidence="11">
    <location>
        <begin position="92"/>
        <end position="113"/>
    </location>
</feature>
<feature type="transmembrane region" description="Helical" evidence="11">
    <location>
        <begin position="6"/>
        <end position="27"/>
    </location>
</feature>
<dbReference type="InterPro" id="IPR052156">
    <property type="entry name" value="BCAA_Transport_ATP-bd_LivF"/>
</dbReference>
<feature type="transmembrane region" description="Helical" evidence="11">
    <location>
        <begin position="607"/>
        <end position="628"/>
    </location>
</feature>
<feature type="transmembrane region" description="Helical" evidence="11">
    <location>
        <begin position="553"/>
        <end position="571"/>
    </location>
</feature>
<keyword evidence="14" id="KW-1185">Reference proteome</keyword>
<feature type="transmembrane region" description="Helical" evidence="11">
    <location>
        <begin position="234"/>
        <end position="251"/>
    </location>
</feature>
<dbReference type="Pfam" id="PF00005">
    <property type="entry name" value="ABC_tran"/>
    <property type="match status" value="1"/>
</dbReference>
<accession>A0ABN3K642</accession>
<dbReference type="InterPro" id="IPR001851">
    <property type="entry name" value="ABC_transp_permease"/>
</dbReference>
<comment type="similarity">
    <text evidence="2">Belongs to the ABC transporter superfamily.</text>
</comment>
<feature type="transmembrane region" description="Helical" evidence="11">
    <location>
        <begin position="281"/>
        <end position="300"/>
    </location>
</feature>
<evidence type="ECO:0000256" key="3">
    <source>
        <dbReference type="ARBA" id="ARBA00022448"/>
    </source>
</evidence>
<organism evidence="13 14">
    <name type="scientific">Actinomadura vinacea</name>
    <dbReference type="NCBI Taxonomy" id="115336"/>
    <lineage>
        <taxon>Bacteria</taxon>
        <taxon>Bacillati</taxon>
        <taxon>Actinomycetota</taxon>
        <taxon>Actinomycetes</taxon>
        <taxon>Streptosporangiales</taxon>
        <taxon>Thermomonosporaceae</taxon>
        <taxon>Actinomadura</taxon>
    </lineage>
</organism>
<comment type="subcellular location">
    <subcellularLocation>
        <location evidence="1">Cell membrane</location>
        <topology evidence="1">Multi-pass membrane protein</topology>
    </subcellularLocation>
</comment>
<feature type="transmembrane region" description="Helical" evidence="11">
    <location>
        <begin position="34"/>
        <end position="53"/>
    </location>
</feature>
<dbReference type="InterPro" id="IPR027417">
    <property type="entry name" value="P-loop_NTPase"/>
</dbReference>
<dbReference type="Gene3D" id="3.40.50.300">
    <property type="entry name" value="P-loop containing nucleotide triphosphate hydrolases"/>
    <property type="match status" value="1"/>
</dbReference>
<evidence type="ECO:0000313" key="13">
    <source>
        <dbReference type="EMBL" id="GAA2447853.1"/>
    </source>
</evidence>
<feature type="transmembrane region" description="Helical" evidence="11">
    <location>
        <begin position="578"/>
        <end position="595"/>
    </location>
</feature>
<dbReference type="Proteomes" id="UP001501231">
    <property type="component" value="Unassembled WGS sequence"/>
</dbReference>
<evidence type="ECO:0000259" key="12">
    <source>
        <dbReference type="PROSITE" id="PS50893"/>
    </source>
</evidence>
<feature type="transmembrane region" description="Helical" evidence="11">
    <location>
        <begin position="159"/>
        <end position="176"/>
    </location>
</feature>
<evidence type="ECO:0000256" key="9">
    <source>
        <dbReference type="ARBA" id="ARBA00022989"/>
    </source>
</evidence>
<dbReference type="InterPro" id="IPR003439">
    <property type="entry name" value="ABC_transporter-like_ATP-bd"/>
</dbReference>
<feature type="transmembrane region" description="Helical" evidence="11">
    <location>
        <begin position="59"/>
        <end position="80"/>
    </location>
</feature>
<evidence type="ECO:0000313" key="14">
    <source>
        <dbReference type="Proteomes" id="UP001501231"/>
    </source>
</evidence>
<dbReference type="CDD" id="cd06582">
    <property type="entry name" value="TM_PBP1_LivH_like"/>
    <property type="match status" value="1"/>
</dbReference>
<feature type="transmembrane region" description="Helical" evidence="11">
    <location>
        <begin position="433"/>
        <end position="452"/>
    </location>
</feature>
<dbReference type="PROSITE" id="PS50893">
    <property type="entry name" value="ABC_TRANSPORTER_2"/>
    <property type="match status" value="1"/>
</dbReference>
<comment type="caution">
    <text evidence="13">The sequence shown here is derived from an EMBL/GenBank/DDBJ whole genome shotgun (WGS) entry which is preliminary data.</text>
</comment>
<sequence>MSELVGYVLSGLVTGAVFALMASGLTLSYAATGVFNFAHGAVGFLCALLFFELGTGLGWPVWIAGPVTILVVAPLLGYLLHRLMFRGLATAGETAQIVATIGLTIALPALGLWTVDVLVGTFGADLPRVTEGATARGLGPRPVETWQPIGGVAIDSDQLVTFALALAAAAGLWALMRHTALGLRMRATVDRRWLATLRGIDADAASAQAWMLSSTLAGLAGVLAVPALGLDSNAFTVLLFASATAAVFGRLQSIPVTFAAGLGLGVVQNLVAGYADFAEKVTGFRTAVPAILLFAGLLVLGRARGRAAGTIAEDAPPPDYLADLPRWRRVLPWSLSVAVLLVWTFTLGDDYWVGLIAQGLVLALIFCSFVVVTGIGGMVNLAQASFAALAALSAGLVFGKGLPFPVAVLAGVLAAVAAGVLVALPALRLGGRVLALATLALALLADQVLFQIDAFSNGTVGWKLPAFSLGFTDTNDPRTRVVLLLAVIGAVAVLIRNLERSASGRAILAVRSAPTAARSVGVSAVRAKITLFALASGIAGLGGVLYATFNGQITATDLPALTGFVWLAVVVLQGVRRIGGAVLGGLIMALTPEVLDNVTDSEYVGMILFGLGGMILAKHPDGVLAQFAEQRYRRRKRQERLARTRAETGGTVTVRAAPPPAADGEPVLRLEGVVAGYGDATVLRGVDLAVPAGHVVALLGANGAGKSTACAVAGSMAPAAGRVLLDGRDVTAWPAHRRARAGVYLAPEGRGVFPSLTAEENLTTWLPDAADRDRVYERLPNLAGRRAVAAGALSGGEQQLLALAPALVRPPRVLIADEPSLGLAPLLVEQVFELFGELRDRGVALLIVEEKASEALALADTVAFMSLGRISWQGPRAEVDDDRLAAAYLGFAAEGAQ</sequence>
<keyword evidence="10 11" id="KW-0472">Membrane</keyword>
<proteinExistence type="inferred from homology"/>
<feature type="transmembrane region" description="Helical" evidence="11">
    <location>
        <begin position="330"/>
        <end position="346"/>
    </location>
</feature>
<reference evidence="13 14" key="1">
    <citation type="journal article" date="2019" name="Int. J. Syst. Evol. Microbiol.">
        <title>The Global Catalogue of Microorganisms (GCM) 10K type strain sequencing project: providing services to taxonomists for standard genome sequencing and annotation.</title>
        <authorList>
            <consortium name="The Broad Institute Genomics Platform"/>
            <consortium name="The Broad Institute Genome Sequencing Center for Infectious Disease"/>
            <person name="Wu L."/>
            <person name="Ma J."/>
        </authorList>
    </citation>
    <scope>NUCLEOTIDE SEQUENCE [LARGE SCALE GENOMIC DNA]</scope>
    <source>
        <strain evidence="13 14">JCM 3325</strain>
    </source>
</reference>
<dbReference type="CDD" id="cd06581">
    <property type="entry name" value="TM_PBP1_LivM_like"/>
    <property type="match status" value="1"/>
</dbReference>
<evidence type="ECO:0000256" key="6">
    <source>
        <dbReference type="ARBA" id="ARBA00022741"/>
    </source>
</evidence>
<dbReference type="SUPFAM" id="SSF52540">
    <property type="entry name" value="P-loop containing nucleoside triphosphate hydrolases"/>
    <property type="match status" value="1"/>
</dbReference>
<dbReference type="PANTHER" id="PTHR43820:SF4">
    <property type="entry name" value="HIGH-AFFINITY BRANCHED-CHAIN AMINO ACID TRANSPORT ATP-BINDING PROTEIN LIVF"/>
    <property type="match status" value="1"/>
</dbReference>
<evidence type="ECO:0000256" key="5">
    <source>
        <dbReference type="ARBA" id="ARBA00022692"/>
    </source>
</evidence>
<gene>
    <name evidence="13" type="ORF">GCM10010191_76490</name>
</gene>
<dbReference type="CDD" id="cd03224">
    <property type="entry name" value="ABC_TM1139_LivF_branched"/>
    <property type="match status" value="1"/>
</dbReference>
<evidence type="ECO:0000256" key="8">
    <source>
        <dbReference type="ARBA" id="ARBA00022970"/>
    </source>
</evidence>
<feature type="transmembrane region" description="Helical" evidence="11">
    <location>
        <begin position="529"/>
        <end position="547"/>
    </location>
</feature>
<keyword evidence="3" id="KW-0813">Transport</keyword>
<protein>
    <submittedName>
        <fullName evidence="13">Branched-chain amino acid ABC transporter permease/ATP-binding protein</fullName>
    </submittedName>
</protein>
<keyword evidence="7" id="KW-0067">ATP-binding</keyword>
<dbReference type="InterPro" id="IPR003593">
    <property type="entry name" value="AAA+_ATPase"/>
</dbReference>
<evidence type="ECO:0000256" key="4">
    <source>
        <dbReference type="ARBA" id="ARBA00022475"/>
    </source>
</evidence>
<feature type="transmembrane region" description="Helical" evidence="11">
    <location>
        <begin position="404"/>
        <end position="426"/>
    </location>
</feature>
<dbReference type="InterPro" id="IPR043428">
    <property type="entry name" value="LivM-like"/>
</dbReference>
<keyword evidence="6" id="KW-0547">Nucleotide-binding</keyword>
<evidence type="ECO:0000256" key="7">
    <source>
        <dbReference type="ARBA" id="ARBA00022840"/>
    </source>
</evidence>
<feature type="transmembrane region" description="Helical" evidence="11">
    <location>
        <begin position="258"/>
        <end position="275"/>
    </location>
</feature>
<evidence type="ECO:0000256" key="2">
    <source>
        <dbReference type="ARBA" id="ARBA00005417"/>
    </source>
</evidence>
<feature type="transmembrane region" description="Helical" evidence="11">
    <location>
        <begin position="379"/>
        <end position="398"/>
    </location>
</feature>
<keyword evidence="4" id="KW-1003">Cell membrane</keyword>
<dbReference type="Pfam" id="PF02653">
    <property type="entry name" value="BPD_transp_2"/>
    <property type="match status" value="2"/>
</dbReference>
<keyword evidence="9 11" id="KW-1133">Transmembrane helix</keyword>
<keyword evidence="8" id="KW-0029">Amino-acid transport</keyword>
<dbReference type="SMART" id="SM00382">
    <property type="entry name" value="AAA"/>
    <property type="match status" value="1"/>
</dbReference>
<dbReference type="EMBL" id="BAAARW010000034">
    <property type="protein sequence ID" value="GAA2447853.1"/>
    <property type="molecule type" value="Genomic_DNA"/>
</dbReference>
<keyword evidence="5 11" id="KW-0812">Transmembrane</keyword>
<feature type="transmembrane region" description="Helical" evidence="11">
    <location>
        <begin position="481"/>
        <end position="498"/>
    </location>
</feature>
<evidence type="ECO:0000256" key="11">
    <source>
        <dbReference type="SAM" id="Phobius"/>
    </source>
</evidence>
<evidence type="ECO:0000256" key="10">
    <source>
        <dbReference type="ARBA" id="ARBA00023136"/>
    </source>
</evidence>
<feature type="domain" description="ABC transporter" evidence="12">
    <location>
        <begin position="668"/>
        <end position="892"/>
    </location>
</feature>
<feature type="transmembrane region" description="Helical" evidence="11">
    <location>
        <begin position="209"/>
        <end position="228"/>
    </location>
</feature>
<dbReference type="RefSeq" id="WP_344595831.1">
    <property type="nucleotide sequence ID" value="NZ_BAAARW010000034.1"/>
</dbReference>